<sequence>MHKERPVLSGLIKEGTRDLEQFQNHVVRPIIKMQHTLLIAFLKNHLEKRKVDFSVLPDKKKRSKVSSFFKTDNNFKNIILGFIVGHFSVEEFDFYLENSSEINRRILQITLQRIKDSIGELQ</sequence>
<gene>
    <name evidence="1" type="ORF">MC378_10715</name>
</gene>
<dbReference type="RefSeq" id="WP_242178763.1">
    <property type="nucleotide sequence ID" value="NZ_JAKQYM010000007.1"/>
</dbReference>
<keyword evidence="2" id="KW-1185">Reference proteome</keyword>
<organism evidence="1 2">
    <name type="scientific">Polaribacter marinus</name>
    <dbReference type="NCBI Taxonomy" id="2916838"/>
    <lineage>
        <taxon>Bacteria</taxon>
        <taxon>Pseudomonadati</taxon>
        <taxon>Bacteroidota</taxon>
        <taxon>Flavobacteriia</taxon>
        <taxon>Flavobacteriales</taxon>
        <taxon>Flavobacteriaceae</taxon>
    </lineage>
</organism>
<protein>
    <submittedName>
        <fullName evidence="1">Glyoxalase</fullName>
    </submittedName>
</protein>
<reference evidence="1" key="1">
    <citation type="submission" date="2022-02" db="EMBL/GenBank/DDBJ databases">
        <title>Polaribacter sp. MSW13, isolated from seawater.</title>
        <authorList>
            <person name="Kristyanto S."/>
            <person name="Jung J."/>
            <person name="Jeon C.O."/>
        </authorList>
    </citation>
    <scope>NUCLEOTIDE SEQUENCE</scope>
    <source>
        <strain evidence="1">MSW13</strain>
    </source>
</reference>
<evidence type="ECO:0000313" key="1">
    <source>
        <dbReference type="EMBL" id="MCI2229637.1"/>
    </source>
</evidence>
<accession>A0A9X1VNV7</accession>
<name>A0A9X1VNV7_9FLAO</name>
<dbReference type="AlphaFoldDB" id="A0A9X1VNV7"/>
<proteinExistence type="predicted"/>
<dbReference type="EMBL" id="JAKQYM010000007">
    <property type="protein sequence ID" value="MCI2229637.1"/>
    <property type="molecule type" value="Genomic_DNA"/>
</dbReference>
<evidence type="ECO:0000313" key="2">
    <source>
        <dbReference type="Proteomes" id="UP001139369"/>
    </source>
</evidence>
<dbReference type="Proteomes" id="UP001139369">
    <property type="component" value="Unassembled WGS sequence"/>
</dbReference>
<comment type="caution">
    <text evidence="1">The sequence shown here is derived from an EMBL/GenBank/DDBJ whole genome shotgun (WGS) entry which is preliminary data.</text>
</comment>